<protein>
    <submittedName>
        <fullName evidence="2">Major facilitator superfamily domain-containing protein 6 isoform X3</fullName>
    </submittedName>
</protein>
<evidence type="ECO:0000313" key="3">
    <source>
        <dbReference type="Proteomes" id="UP001279410"/>
    </source>
</evidence>
<keyword evidence="3" id="KW-1185">Reference proteome</keyword>
<reference evidence="2" key="1">
    <citation type="submission" date="2022-08" db="EMBL/GenBank/DDBJ databases">
        <title>Genome sequencing of akame (Lates japonicus).</title>
        <authorList>
            <person name="Hashiguchi Y."/>
            <person name="Takahashi H."/>
        </authorList>
    </citation>
    <scope>NUCLEOTIDE SEQUENCE</scope>
    <source>
        <strain evidence="2">Kochi</strain>
    </source>
</reference>
<gene>
    <name evidence="2" type="ORF">AKAME5_002930200</name>
</gene>
<name>A0AAD3N517_LATJO</name>
<sequence length="112" mass="12278">SAVRRPGLQHGSLPVHLLPAERLDRPAHGGPSRCDPRLSLGSVYLLPERRCAPRPEDVGTGNPAGPPPWPGPRLRSHGGRSVRQLFWCCSDVQRNRHGVPRHPPHLLLNPVA</sequence>
<organism evidence="2 3">
    <name type="scientific">Lates japonicus</name>
    <name type="common">Japanese lates</name>
    <dbReference type="NCBI Taxonomy" id="270547"/>
    <lineage>
        <taxon>Eukaryota</taxon>
        <taxon>Metazoa</taxon>
        <taxon>Chordata</taxon>
        <taxon>Craniata</taxon>
        <taxon>Vertebrata</taxon>
        <taxon>Euteleostomi</taxon>
        <taxon>Actinopterygii</taxon>
        <taxon>Neopterygii</taxon>
        <taxon>Teleostei</taxon>
        <taxon>Neoteleostei</taxon>
        <taxon>Acanthomorphata</taxon>
        <taxon>Carangaria</taxon>
        <taxon>Carangaria incertae sedis</taxon>
        <taxon>Centropomidae</taxon>
        <taxon>Lates</taxon>
    </lineage>
</organism>
<dbReference type="EMBL" id="BRZM01005650">
    <property type="protein sequence ID" value="GLD65046.1"/>
    <property type="molecule type" value="Genomic_DNA"/>
</dbReference>
<feature type="non-terminal residue" evidence="2">
    <location>
        <position position="1"/>
    </location>
</feature>
<feature type="non-terminal residue" evidence="2">
    <location>
        <position position="112"/>
    </location>
</feature>
<evidence type="ECO:0000256" key="1">
    <source>
        <dbReference type="SAM" id="MobiDB-lite"/>
    </source>
</evidence>
<evidence type="ECO:0000313" key="2">
    <source>
        <dbReference type="EMBL" id="GLD65046.1"/>
    </source>
</evidence>
<dbReference type="Proteomes" id="UP001279410">
    <property type="component" value="Unassembled WGS sequence"/>
</dbReference>
<proteinExistence type="predicted"/>
<feature type="region of interest" description="Disordered" evidence="1">
    <location>
        <begin position="51"/>
        <end position="78"/>
    </location>
</feature>
<comment type="caution">
    <text evidence="2">The sequence shown here is derived from an EMBL/GenBank/DDBJ whole genome shotgun (WGS) entry which is preliminary data.</text>
</comment>
<accession>A0AAD3N517</accession>
<dbReference type="AlphaFoldDB" id="A0AAD3N517"/>